<keyword evidence="1 4" id="KW-0732">Signal</keyword>
<dbReference type="GO" id="GO:0005615">
    <property type="term" value="C:extracellular space"/>
    <property type="evidence" value="ECO:0007669"/>
    <property type="project" value="UniProtKB-ARBA"/>
</dbReference>
<dbReference type="GO" id="GO:0005121">
    <property type="term" value="F:Toll binding"/>
    <property type="evidence" value="ECO:0007669"/>
    <property type="project" value="TreeGrafter"/>
</dbReference>
<dbReference type="PANTHER" id="PTHR23199:SF12">
    <property type="entry name" value="NEUROTROPHIN 1-RELATED"/>
    <property type="match status" value="1"/>
</dbReference>
<name>A0AAW1TWL4_9CUCU</name>
<keyword evidence="3" id="KW-0325">Glycoprotein</keyword>
<dbReference type="Gene3D" id="2.10.90.10">
    <property type="entry name" value="Cystine-knot cytokines"/>
    <property type="match status" value="1"/>
</dbReference>
<proteinExistence type="predicted"/>
<sequence length="193" mass="22644">MRNINVSLTLLLAIFVITHARKHSSTRKRRTAFVPVEPEEDCYGIQCNSPSRYPEKYIRRLLKKSNISSNTRNVFEPTEKVEMKFRSPYDEPIDNVKNVCQSKEVTAFPKTAKDEKYKLRFLVNTKQYQQGITYEICVSEEAFIDKLLLDYYFFCKQHYSTVRLLYLTEEGKLDYGQFPVPSACVCSYTKIKT</sequence>
<evidence type="ECO:0000256" key="3">
    <source>
        <dbReference type="ARBA" id="ARBA00023180"/>
    </source>
</evidence>
<evidence type="ECO:0000259" key="5">
    <source>
        <dbReference type="Pfam" id="PF16077"/>
    </source>
</evidence>
<dbReference type="AlphaFoldDB" id="A0AAW1TWL4"/>
<dbReference type="GO" id="GO:0045087">
    <property type="term" value="P:innate immune response"/>
    <property type="evidence" value="ECO:0007669"/>
    <property type="project" value="TreeGrafter"/>
</dbReference>
<dbReference type="GO" id="GO:0008083">
    <property type="term" value="F:growth factor activity"/>
    <property type="evidence" value="ECO:0007669"/>
    <property type="project" value="TreeGrafter"/>
</dbReference>
<dbReference type="GO" id="GO:0021556">
    <property type="term" value="P:central nervous system formation"/>
    <property type="evidence" value="ECO:0007669"/>
    <property type="project" value="TreeGrafter"/>
</dbReference>
<keyword evidence="2" id="KW-1015">Disulfide bond</keyword>
<reference evidence="6 7" key="1">
    <citation type="submission" date="2023-03" db="EMBL/GenBank/DDBJ databases">
        <title>Genome insight into feeding habits of ladybird beetles.</title>
        <authorList>
            <person name="Li H.-S."/>
            <person name="Huang Y.-H."/>
            <person name="Pang H."/>
        </authorList>
    </citation>
    <scope>NUCLEOTIDE SEQUENCE [LARGE SCALE GENOMIC DNA]</scope>
    <source>
        <strain evidence="6">SYSU_2023b</strain>
        <tissue evidence="6">Whole body</tissue>
    </source>
</reference>
<dbReference type="Pfam" id="PF16077">
    <property type="entry name" value="Spaetzle"/>
    <property type="match status" value="1"/>
</dbReference>
<protein>
    <recommendedName>
        <fullName evidence="5">Spaetzle domain-containing protein</fullName>
    </recommendedName>
</protein>
<comment type="caution">
    <text evidence="6">The sequence shown here is derived from an EMBL/GenBank/DDBJ whole genome shotgun (WGS) entry which is preliminary data.</text>
</comment>
<feature type="domain" description="Spaetzle" evidence="5">
    <location>
        <begin position="98"/>
        <end position="187"/>
    </location>
</feature>
<keyword evidence="7" id="KW-1185">Reference proteome</keyword>
<feature type="signal peptide" evidence="4">
    <location>
        <begin position="1"/>
        <end position="20"/>
    </location>
</feature>
<feature type="chain" id="PRO_5043542226" description="Spaetzle domain-containing protein" evidence="4">
    <location>
        <begin position="21"/>
        <end position="193"/>
    </location>
</feature>
<dbReference type="InterPro" id="IPR029034">
    <property type="entry name" value="Cystine-knot_cytokine"/>
</dbReference>
<dbReference type="PANTHER" id="PTHR23199">
    <property type="entry name" value="NEUROTROPHIN 1-RELATED"/>
    <property type="match status" value="1"/>
</dbReference>
<evidence type="ECO:0000313" key="7">
    <source>
        <dbReference type="Proteomes" id="UP001431783"/>
    </source>
</evidence>
<accession>A0AAW1TWL4</accession>
<evidence type="ECO:0000313" key="6">
    <source>
        <dbReference type="EMBL" id="KAK9874705.1"/>
    </source>
</evidence>
<dbReference type="EMBL" id="JARQZJ010000032">
    <property type="protein sequence ID" value="KAK9874705.1"/>
    <property type="molecule type" value="Genomic_DNA"/>
</dbReference>
<dbReference type="Proteomes" id="UP001431783">
    <property type="component" value="Unassembled WGS sequence"/>
</dbReference>
<evidence type="ECO:0000256" key="1">
    <source>
        <dbReference type="ARBA" id="ARBA00022729"/>
    </source>
</evidence>
<gene>
    <name evidence="6" type="ORF">WA026_005525</name>
</gene>
<organism evidence="6 7">
    <name type="scientific">Henosepilachna vigintioctopunctata</name>
    <dbReference type="NCBI Taxonomy" id="420089"/>
    <lineage>
        <taxon>Eukaryota</taxon>
        <taxon>Metazoa</taxon>
        <taxon>Ecdysozoa</taxon>
        <taxon>Arthropoda</taxon>
        <taxon>Hexapoda</taxon>
        <taxon>Insecta</taxon>
        <taxon>Pterygota</taxon>
        <taxon>Neoptera</taxon>
        <taxon>Endopterygota</taxon>
        <taxon>Coleoptera</taxon>
        <taxon>Polyphaga</taxon>
        <taxon>Cucujiformia</taxon>
        <taxon>Coccinelloidea</taxon>
        <taxon>Coccinellidae</taxon>
        <taxon>Epilachninae</taxon>
        <taxon>Epilachnini</taxon>
        <taxon>Henosepilachna</taxon>
    </lineage>
</organism>
<evidence type="ECO:0000256" key="2">
    <source>
        <dbReference type="ARBA" id="ARBA00023157"/>
    </source>
</evidence>
<evidence type="ECO:0000256" key="4">
    <source>
        <dbReference type="SAM" id="SignalP"/>
    </source>
</evidence>
<dbReference type="InterPro" id="IPR032104">
    <property type="entry name" value="Spaetzle"/>
</dbReference>
<dbReference type="SUPFAM" id="SSF57501">
    <property type="entry name" value="Cystine-knot cytokines"/>
    <property type="match status" value="1"/>
</dbReference>
<dbReference type="InterPro" id="IPR052444">
    <property type="entry name" value="Spz/Toll_ligand-like"/>
</dbReference>